<protein>
    <submittedName>
        <fullName evidence="2">DUF4392 domain-containing protein</fullName>
    </submittedName>
</protein>
<dbReference type="AlphaFoldDB" id="A0A537J2Y1"/>
<accession>A0A537J2Y1</accession>
<dbReference type="InterPro" id="IPR025504">
    <property type="entry name" value="GLUCM_C"/>
</dbReference>
<evidence type="ECO:0000313" key="3">
    <source>
        <dbReference type="Proteomes" id="UP000320048"/>
    </source>
</evidence>
<evidence type="ECO:0000313" key="2">
    <source>
        <dbReference type="EMBL" id="TMI77887.1"/>
    </source>
</evidence>
<gene>
    <name evidence="2" type="ORF">E6H04_13410</name>
</gene>
<organism evidence="2 3">
    <name type="scientific">Candidatus Segetimicrobium genomatis</name>
    <dbReference type="NCBI Taxonomy" id="2569760"/>
    <lineage>
        <taxon>Bacteria</taxon>
        <taxon>Bacillati</taxon>
        <taxon>Candidatus Sysuimicrobiota</taxon>
        <taxon>Candidatus Sysuimicrobiia</taxon>
        <taxon>Candidatus Sysuimicrobiales</taxon>
        <taxon>Candidatus Segetimicrobiaceae</taxon>
        <taxon>Candidatus Segetimicrobium</taxon>
    </lineage>
</organism>
<comment type="caution">
    <text evidence="2">The sequence shown here is derived from an EMBL/GenBank/DDBJ whole genome shotgun (WGS) entry which is preliminary data.</text>
</comment>
<reference evidence="2 3" key="1">
    <citation type="journal article" date="2019" name="Nat. Microbiol.">
        <title>Mediterranean grassland soil C-N compound turnover is dependent on rainfall and depth, and is mediated by genomically divergent microorganisms.</title>
        <authorList>
            <person name="Diamond S."/>
            <person name="Andeer P.F."/>
            <person name="Li Z."/>
            <person name="Crits-Christoph A."/>
            <person name="Burstein D."/>
            <person name="Anantharaman K."/>
            <person name="Lane K.R."/>
            <person name="Thomas B.C."/>
            <person name="Pan C."/>
            <person name="Northen T.R."/>
            <person name="Banfield J.F."/>
        </authorList>
    </citation>
    <scope>NUCLEOTIDE SEQUENCE [LARGE SCALE GENOMIC DNA]</scope>
    <source>
        <strain evidence="2">NP_7</strain>
    </source>
</reference>
<proteinExistence type="predicted"/>
<dbReference type="Gene3D" id="3.90.1640.20">
    <property type="entry name" value="TON_0340"/>
    <property type="match status" value="1"/>
</dbReference>
<dbReference type="EMBL" id="VBAO01000420">
    <property type="protein sequence ID" value="TMI77887.1"/>
    <property type="molecule type" value="Genomic_DNA"/>
</dbReference>
<name>A0A537J2Y1_9BACT</name>
<evidence type="ECO:0000259" key="1">
    <source>
        <dbReference type="Pfam" id="PF14336"/>
    </source>
</evidence>
<dbReference type="PANTHER" id="PTHR32022">
    <property type="entry name" value="D-GLUTAMATE CYCLASE, MITOCHONDRIAL"/>
    <property type="match status" value="1"/>
</dbReference>
<dbReference type="Pfam" id="PF14336">
    <property type="entry name" value="GLUCM-like_C"/>
    <property type="match status" value="1"/>
</dbReference>
<sequence length="379" mass="40424">MLNRQRSEHADVYANDNLRSASRQVACAGRNAVSPRHRVERFRRTRAHRRPRLVLTAHQRSIGEGIDRLVNIEITGRGVIGELYAAARRGRETPLCLDAASTLLGLVRKGGAVVLATGLPTYPWFVGEQDGPVGTATLARALVLAVGARPVIVTDPDNVEICAAALRGAGLLVRSVEDALRLPTTAAVLPFPLGWSEAAARAKILLDTLHPSALIAIERPGANEHGQYHSSGGKSITDHCGKIDALFQAAREREIPTIGIGDGGNELGCAAIRETVLRVVPYGAKCTCPCGGTVVPTVPTELAILLERPEVMHTSDIDARVHDLCAAAGANNDGPGLLDVGSDAIPAPLHGHIVDLLGQMVRSGMDFGRLYREPRYPWL</sequence>
<dbReference type="PANTHER" id="PTHR32022:SF10">
    <property type="entry name" value="D-GLUTAMATE CYCLASE, MITOCHONDRIAL"/>
    <property type="match status" value="1"/>
</dbReference>
<feature type="domain" description="D-glutamate cyclase-like C-terminal" evidence="1">
    <location>
        <begin position="107"/>
        <end position="289"/>
    </location>
</feature>
<dbReference type="Proteomes" id="UP000320048">
    <property type="component" value="Unassembled WGS sequence"/>
</dbReference>